<evidence type="ECO:0000313" key="3">
    <source>
        <dbReference type="EMBL" id="KAA8914670.1"/>
    </source>
</evidence>
<dbReference type="Proteomes" id="UP000326924">
    <property type="component" value="Unassembled WGS sequence"/>
</dbReference>
<feature type="compositionally biased region" description="Acidic residues" evidence="1">
    <location>
        <begin position="329"/>
        <end position="349"/>
    </location>
</feature>
<dbReference type="AlphaFoldDB" id="A0A5J5FC26"/>
<reference evidence="3 4" key="1">
    <citation type="submission" date="2019-09" db="EMBL/GenBank/DDBJ databases">
        <title>Draft genome of the ectomycorrhizal ascomycete Sphaerosporella brunnea.</title>
        <authorList>
            <consortium name="DOE Joint Genome Institute"/>
            <person name="Benucci G.M."/>
            <person name="Marozzi G."/>
            <person name="Antonielli L."/>
            <person name="Sanchez S."/>
            <person name="Marco P."/>
            <person name="Wang X."/>
            <person name="Falini L.B."/>
            <person name="Barry K."/>
            <person name="Haridas S."/>
            <person name="Lipzen A."/>
            <person name="Labutti K."/>
            <person name="Grigoriev I.V."/>
            <person name="Murat C."/>
            <person name="Martin F."/>
            <person name="Albertini E."/>
            <person name="Donnini D."/>
            <person name="Bonito G."/>
        </authorList>
    </citation>
    <scope>NUCLEOTIDE SEQUENCE [LARGE SCALE GENOMIC DNA]</scope>
    <source>
        <strain evidence="3 4">Sb_GMNB300</strain>
    </source>
</reference>
<feature type="region of interest" description="Disordered" evidence="1">
    <location>
        <begin position="389"/>
        <end position="441"/>
    </location>
</feature>
<organism evidence="3 4">
    <name type="scientific">Sphaerosporella brunnea</name>
    <dbReference type="NCBI Taxonomy" id="1250544"/>
    <lineage>
        <taxon>Eukaryota</taxon>
        <taxon>Fungi</taxon>
        <taxon>Dikarya</taxon>
        <taxon>Ascomycota</taxon>
        <taxon>Pezizomycotina</taxon>
        <taxon>Pezizomycetes</taxon>
        <taxon>Pezizales</taxon>
        <taxon>Pyronemataceae</taxon>
        <taxon>Sphaerosporella</taxon>
    </lineage>
</organism>
<proteinExistence type="predicted"/>
<feature type="compositionally biased region" description="Basic and acidic residues" evidence="1">
    <location>
        <begin position="307"/>
        <end position="328"/>
    </location>
</feature>
<evidence type="ECO:0000256" key="1">
    <source>
        <dbReference type="SAM" id="MobiDB-lite"/>
    </source>
</evidence>
<name>A0A5J5FC26_9PEZI</name>
<evidence type="ECO:0000313" key="4">
    <source>
        <dbReference type="Proteomes" id="UP000326924"/>
    </source>
</evidence>
<feature type="region of interest" description="Disordered" evidence="1">
    <location>
        <begin position="148"/>
        <end position="220"/>
    </location>
</feature>
<dbReference type="EMBL" id="VXIS01000004">
    <property type="protein sequence ID" value="KAA8914670.1"/>
    <property type="molecule type" value="Genomic_DNA"/>
</dbReference>
<keyword evidence="2" id="KW-1133">Transmembrane helix</keyword>
<keyword evidence="2" id="KW-0472">Membrane</keyword>
<keyword evidence="2" id="KW-0812">Transmembrane</keyword>
<feature type="transmembrane region" description="Helical" evidence="2">
    <location>
        <begin position="15"/>
        <end position="43"/>
    </location>
</feature>
<protein>
    <submittedName>
        <fullName evidence="3">Uncharacterized protein</fullName>
    </submittedName>
</protein>
<accession>A0A5J5FC26</accession>
<dbReference type="InParanoid" id="A0A5J5FC26"/>
<dbReference type="OrthoDB" id="5367124at2759"/>
<evidence type="ECO:0000256" key="2">
    <source>
        <dbReference type="SAM" id="Phobius"/>
    </source>
</evidence>
<keyword evidence="4" id="KW-1185">Reference proteome</keyword>
<sequence length="456" mass="51437">MSSIRDGTTFFAPLAYLAATLLTALYFSQVWLFTMSAFGVVWLDSQMAWRAQKLGQAKMQQHITETFERVQRSGSAPKEQRVVAAAPAKAVKEPTTQVEEETEQPVAAVVEATETPAENTERLVVDATQAPVEEITVEHVEEVIVPPKADSVNGDHHSPSSGDDESSSSNGYSDESRPYSPATSVSSTNDDDVSDEPLEKQQQEEEEEEEELRPQFEHTDSGIAMEMDLDEALVFDKQFDPVVFPSFEAALEADELEVPETQFELVFPSVEEHLEAVFAELLMQKTEVAKIEEQQIEEPTIEEPKIEEQQIEEPKIEEPTIEEPKIEDVVEEEPEIVEEPEIEVPEFEVPEIEEPITEHEKQVEPTFFADDATPLLAEHEEHEAIYEVPEKKVEPTFPIAPQQLDEKRPILVRGSSSRSSQKPKRIPKKNNGWKSVPKKARLSASAKQRFLSRAFW</sequence>
<gene>
    <name evidence="3" type="ORF">FN846DRAFT_482144</name>
</gene>
<feature type="region of interest" description="Disordered" evidence="1">
    <location>
        <begin position="307"/>
        <end position="349"/>
    </location>
</feature>
<comment type="caution">
    <text evidence="3">The sequence shown here is derived from an EMBL/GenBank/DDBJ whole genome shotgun (WGS) entry which is preliminary data.</text>
</comment>